<dbReference type="SUPFAM" id="SSF103473">
    <property type="entry name" value="MFS general substrate transporter"/>
    <property type="match status" value="1"/>
</dbReference>
<evidence type="ECO:0000256" key="3">
    <source>
        <dbReference type="ARBA" id="ARBA00022692"/>
    </source>
</evidence>
<feature type="transmembrane region" description="Helical" evidence="7">
    <location>
        <begin position="387"/>
        <end position="410"/>
    </location>
</feature>
<feature type="transmembrane region" description="Helical" evidence="7">
    <location>
        <begin position="431"/>
        <end position="452"/>
    </location>
</feature>
<gene>
    <name evidence="9" type="ORF">CTOB1V02_LOCUS11845</name>
</gene>
<comment type="subcellular location">
    <subcellularLocation>
        <location evidence="1">Membrane</location>
        <topology evidence="1">Multi-pass membrane protein</topology>
    </subcellularLocation>
</comment>
<keyword evidence="3 7" id="KW-0812">Transmembrane</keyword>
<evidence type="ECO:0000256" key="1">
    <source>
        <dbReference type="ARBA" id="ARBA00004141"/>
    </source>
</evidence>
<feature type="non-terminal residue" evidence="9">
    <location>
        <position position="1"/>
    </location>
</feature>
<dbReference type="PANTHER" id="PTHR16172">
    <property type="entry name" value="MAJOR FACILITATOR SUPERFAMILY DOMAIN-CONTAINING PROTEIN 6-LIKE"/>
    <property type="match status" value="1"/>
</dbReference>
<keyword evidence="5 7" id="KW-0472">Membrane</keyword>
<dbReference type="InterPro" id="IPR051717">
    <property type="entry name" value="MFS_MFSD6"/>
</dbReference>
<feature type="transmembrane region" description="Helical" evidence="7">
    <location>
        <begin position="279"/>
        <end position="300"/>
    </location>
</feature>
<protein>
    <recommendedName>
        <fullName evidence="8">Major facilitator superfamily associated domain-containing protein</fullName>
    </recommendedName>
</protein>
<comment type="similarity">
    <text evidence="2">Belongs to the major facilitator superfamily. MFSD6 family.</text>
</comment>
<dbReference type="AlphaFoldDB" id="A0A7R8ZRR4"/>
<sequence>MESIRSINKHLLPLKIFYFLFFGGTAPVLPYLTVKATQLGINSFGVGVIWGFTPVAVLVGKIIFGYVADKWKLRKFAPAVPLPYGSRLDLICNGSTRSYLQQCSSSCVDSLTEAPEYLYTVFTPGRPSGRPNGTPNGRPIGTPNGSPDCGGPSIGLSADRTRAIPPKRSSVECLERDGTSNIDLPINRTCDLRCYSPCSSTVTVSVDAVDLSLESASEDEDCVRAQLNGSFVNATSHLCSPNCTATCELSGCQGMGDPLSSCILEEDSYWSYSAGRVEFWLFAFIILLSYGVQATSLTLADTVTFQLLGARAQDYGYTRMFGSLGWGSIAVVSALVKNAEYASYFLLVFLLAAALSASFVRVEYHERSAHSNVRVREVVGLILQPRVVAFLCAVVVVGMMTALQWNFFFIHLYSLMQDYYGEEEGIDNSRSILLSALLMCVQTFLGELPFFFLSG</sequence>
<evidence type="ECO:0000259" key="8">
    <source>
        <dbReference type="Pfam" id="PF12832"/>
    </source>
</evidence>
<accession>A0A7R8ZRR4</accession>
<dbReference type="GO" id="GO:0016020">
    <property type="term" value="C:membrane"/>
    <property type="evidence" value="ECO:0007669"/>
    <property type="project" value="UniProtKB-SubCell"/>
</dbReference>
<evidence type="ECO:0000256" key="6">
    <source>
        <dbReference type="SAM" id="MobiDB-lite"/>
    </source>
</evidence>
<feature type="region of interest" description="Disordered" evidence="6">
    <location>
        <begin position="124"/>
        <end position="161"/>
    </location>
</feature>
<feature type="domain" description="Major facilitator superfamily associated" evidence="8">
    <location>
        <begin position="12"/>
        <end position="414"/>
    </location>
</feature>
<dbReference type="InterPro" id="IPR024989">
    <property type="entry name" value="MFS_assoc_dom"/>
</dbReference>
<reference evidence="9" key="1">
    <citation type="submission" date="2020-11" db="EMBL/GenBank/DDBJ databases">
        <authorList>
            <person name="Tran Van P."/>
        </authorList>
    </citation>
    <scope>NUCLEOTIDE SEQUENCE</scope>
</reference>
<evidence type="ECO:0000256" key="4">
    <source>
        <dbReference type="ARBA" id="ARBA00022989"/>
    </source>
</evidence>
<proteinExistence type="inferred from homology"/>
<evidence type="ECO:0000256" key="7">
    <source>
        <dbReference type="SAM" id="Phobius"/>
    </source>
</evidence>
<dbReference type="InterPro" id="IPR036259">
    <property type="entry name" value="MFS_trans_sf"/>
</dbReference>
<dbReference type="EMBL" id="OB667553">
    <property type="protein sequence ID" value="CAD7234027.1"/>
    <property type="molecule type" value="Genomic_DNA"/>
</dbReference>
<evidence type="ECO:0000256" key="2">
    <source>
        <dbReference type="ARBA" id="ARBA00005241"/>
    </source>
</evidence>
<feature type="transmembrane region" description="Helical" evidence="7">
    <location>
        <begin position="320"/>
        <end position="336"/>
    </location>
</feature>
<dbReference type="PANTHER" id="PTHR16172:SF41">
    <property type="entry name" value="MAJOR FACILITATOR SUPERFAMILY DOMAIN-CONTAINING PROTEIN 6-LIKE"/>
    <property type="match status" value="1"/>
</dbReference>
<keyword evidence="4 7" id="KW-1133">Transmembrane helix</keyword>
<dbReference type="Gene3D" id="1.20.1250.20">
    <property type="entry name" value="MFS general substrate transporter like domains"/>
    <property type="match status" value="1"/>
</dbReference>
<dbReference type="OrthoDB" id="515887at2759"/>
<name>A0A7R8ZRR4_9CRUS</name>
<feature type="transmembrane region" description="Helical" evidence="7">
    <location>
        <begin position="343"/>
        <end position="362"/>
    </location>
</feature>
<evidence type="ECO:0000256" key="5">
    <source>
        <dbReference type="ARBA" id="ARBA00023136"/>
    </source>
</evidence>
<evidence type="ECO:0000313" key="9">
    <source>
        <dbReference type="EMBL" id="CAD7234027.1"/>
    </source>
</evidence>
<organism evidence="9">
    <name type="scientific">Cyprideis torosa</name>
    <dbReference type="NCBI Taxonomy" id="163714"/>
    <lineage>
        <taxon>Eukaryota</taxon>
        <taxon>Metazoa</taxon>
        <taxon>Ecdysozoa</taxon>
        <taxon>Arthropoda</taxon>
        <taxon>Crustacea</taxon>
        <taxon>Oligostraca</taxon>
        <taxon>Ostracoda</taxon>
        <taxon>Podocopa</taxon>
        <taxon>Podocopida</taxon>
        <taxon>Cytherocopina</taxon>
        <taxon>Cytheroidea</taxon>
        <taxon>Cytherideidae</taxon>
        <taxon>Cyprideis</taxon>
    </lineage>
</organism>
<dbReference type="Pfam" id="PF12832">
    <property type="entry name" value="MFS_1_like"/>
    <property type="match status" value="1"/>
</dbReference>
<feature type="transmembrane region" description="Helical" evidence="7">
    <location>
        <begin position="12"/>
        <end position="32"/>
    </location>
</feature>
<feature type="transmembrane region" description="Helical" evidence="7">
    <location>
        <begin position="44"/>
        <end position="67"/>
    </location>
</feature>